<reference evidence="2" key="1">
    <citation type="submission" date="2015-01" db="EMBL/GenBank/DDBJ databases">
        <authorList>
            <person name="Aksoy S."/>
            <person name="Warren W."/>
            <person name="Wilson R.K."/>
        </authorList>
    </citation>
    <scope>NUCLEOTIDE SEQUENCE [LARGE SCALE GENOMIC DNA]</scope>
    <source>
        <strain evidence="2">IAEA</strain>
    </source>
</reference>
<dbReference type="Proteomes" id="UP000092460">
    <property type="component" value="Unassembled WGS sequence"/>
</dbReference>
<proteinExistence type="predicted"/>
<evidence type="ECO:0000313" key="1">
    <source>
        <dbReference type="EnsemblMetazoa" id="GPPI013598-PA"/>
    </source>
</evidence>
<accession>A0A1B0AZ69</accession>
<dbReference type="AlphaFoldDB" id="A0A1B0AZ69"/>
<protein>
    <submittedName>
        <fullName evidence="1">Uncharacterized protein</fullName>
    </submittedName>
</protein>
<keyword evidence="2" id="KW-1185">Reference proteome</keyword>
<reference evidence="1" key="2">
    <citation type="submission" date="2020-05" db="UniProtKB">
        <authorList>
            <consortium name="EnsemblMetazoa"/>
        </authorList>
    </citation>
    <scope>IDENTIFICATION</scope>
    <source>
        <strain evidence="1">IAEA</strain>
    </source>
</reference>
<sequence length="119" mass="13103">MYNNQISRKSLETGNKRKTIAHASTFGKPFKSQLDRLDAKRYHKELLKNLCCEFEARAKNLHKSLGLQHKHNAECGPCLKCCACCCTVGLNELKTSLGGSLQSLSSSYNNVIVIVSGDG</sequence>
<dbReference type="EnsemblMetazoa" id="GPPI013598-RA">
    <property type="protein sequence ID" value="GPPI013598-PA"/>
    <property type="gene ID" value="GPPI013598"/>
</dbReference>
<name>A0A1B0AZ69_9MUSC</name>
<organism evidence="1 2">
    <name type="scientific">Glossina palpalis gambiensis</name>
    <dbReference type="NCBI Taxonomy" id="67801"/>
    <lineage>
        <taxon>Eukaryota</taxon>
        <taxon>Metazoa</taxon>
        <taxon>Ecdysozoa</taxon>
        <taxon>Arthropoda</taxon>
        <taxon>Hexapoda</taxon>
        <taxon>Insecta</taxon>
        <taxon>Pterygota</taxon>
        <taxon>Neoptera</taxon>
        <taxon>Endopterygota</taxon>
        <taxon>Diptera</taxon>
        <taxon>Brachycera</taxon>
        <taxon>Muscomorpha</taxon>
        <taxon>Hippoboscoidea</taxon>
        <taxon>Glossinidae</taxon>
        <taxon>Glossina</taxon>
    </lineage>
</organism>
<dbReference type="EMBL" id="JXJN01006193">
    <property type="status" value="NOT_ANNOTATED_CDS"/>
    <property type="molecule type" value="Genomic_DNA"/>
</dbReference>
<dbReference type="EMBL" id="JXJN01006194">
    <property type="status" value="NOT_ANNOTATED_CDS"/>
    <property type="molecule type" value="Genomic_DNA"/>
</dbReference>
<evidence type="ECO:0000313" key="2">
    <source>
        <dbReference type="Proteomes" id="UP000092460"/>
    </source>
</evidence>
<dbReference type="VEuPathDB" id="VectorBase:GPPI013598"/>